<dbReference type="GO" id="GO:0004806">
    <property type="term" value="F:triacylglycerol lipase activity"/>
    <property type="evidence" value="ECO:0007669"/>
    <property type="project" value="TreeGrafter"/>
</dbReference>
<accession>A0A6N9YSI0</accession>
<dbReference type="InterPro" id="IPR029058">
    <property type="entry name" value="AB_hydrolase_fold"/>
</dbReference>
<keyword evidence="2" id="KW-0378">Hydrolase</keyword>
<organism evidence="2 3">
    <name type="scientific">Phytoactinopolyspora alkaliphila</name>
    <dbReference type="NCBI Taxonomy" id="1783498"/>
    <lineage>
        <taxon>Bacteria</taxon>
        <taxon>Bacillati</taxon>
        <taxon>Actinomycetota</taxon>
        <taxon>Actinomycetes</taxon>
        <taxon>Jiangellales</taxon>
        <taxon>Jiangellaceae</taxon>
        <taxon>Phytoactinopolyspora</taxon>
    </lineage>
</organism>
<dbReference type="PANTHER" id="PTHR43433:SF5">
    <property type="entry name" value="AB HYDROLASE-1 DOMAIN-CONTAINING PROTEIN"/>
    <property type="match status" value="1"/>
</dbReference>
<evidence type="ECO:0000313" key="2">
    <source>
        <dbReference type="EMBL" id="NED97991.1"/>
    </source>
</evidence>
<dbReference type="GO" id="GO:0046503">
    <property type="term" value="P:glycerolipid catabolic process"/>
    <property type="evidence" value="ECO:0007669"/>
    <property type="project" value="TreeGrafter"/>
</dbReference>
<reference evidence="2 3" key="1">
    <citation type="submission" date="2020-02" db="EMBL/GenBank/DDBJ databases">
        <authorList>
            <person name="Li X.-J."/>
            <person name="Feng X.-M."/>
        </authorList>
    </citation>
    <scope>NUCLEOTIDE SEQUENCE [LARGE SCALE GENOMIC DNA]</scope>
    <source>
        <strain evidence="2 3">CGMCC 4.7225</strain>
    </source>
</reference>
<gene>
    <name evidence="2" type="ORF">G1H11_22080</name>
</gene>
<dbReference type="InterPro" id="IPR000073">
    <property type="entry name" value="AB_hydrolase_1"/>
</dbReference>
<dbReference type="Proteomes" id="UP000469185">
    <property type="component" value="Unassembled WGS sequence"/>
</dbReference>
<dbReference type="Gene3D" id="3.40.50.1820">
    <property type="entry name" value="alpha/beta hydrolase"/>
    <property type="match status" value="1"/>
</dbReference>
<evidence type="ECO:0000259" key="1">
    <source>
        <dbReference type="Pfam" id="PF12697"/>
    </source>
</evidence>
<evidence type="ECO:0000313" key="3">
    <source>
        <dbReference type="Proteomes" id="UP000469185"/>
    </source>
</evidence>
<sequence>MNNTSQVTSRDGTAVEFYRSGNGPAVILVDGALCHRGFGPAAELAQELSPYFTVYAYDRRGRGRSGDTTPYAVDREIEDIDALMTEAGGSAHVYGISSGAILALRAAASGLAITRLALFEPPCTAEFGDPQEVKDEHSRIDELLAAGRRGDVVEIFLSYVMPPDVIAGMKGSPAWPALEAVAPTIAYDNAVMGDGTVPRDVAGKVKVPTLVLAGTESPEILRQSARALADATPRAVYRTLDNQTHTSAPQPHAPILREFFSAPDLR</sequence>
<feature type="domain" description="AB hydrolase-1" evidence="1">
    <location>
        <begin position="35"/>
        <end position="250"/>
    </location>
</feature>
<name>A0A6N9YSI0_9ACTN</name>
<dbReference type="SUPFAM" id="SSF53474">
    <property type="entry name" value="alpha/beta-Hydrolases"/>
    <property type="match status" value="1"/>
</dbReference>
<dbReference type="PANTHER" id="PTHR43433">
    <property type="entry name" value="HYDROLASE, ALPHA/BETA FOLD FAMILY PROTEIN"/>
    <property type="match status" value="1"/>
</dbReference>
<dbReference type="EMBL" id="JAAGOB010000015">
    <property type="protein sequence ID" value="NED97991.1"/>
    <property type="molecule type" value="Genomic_DNA"/>
</dbReference>
<keyword evidence="3" id="KW-1185">Reference proteome</keyword>
<dbReference type="AlphaFoldDB" id="A0A6N9YSI0"/>
<comment type="caution">
    <text evidence="2">The sequence shown here is derived from an EMBL/GenBank/DDBJ whole genome shotgun (WGS) entry which is preliminary data.</text>
</comment>
<dbReference type="RefSeq" id="WP_163820777.1">
    <property type="nucleotide sequence ID" value="NZ_JAAGOB010000015.1"/>
</dbReference>
<protein>
    <submittedName>
        <fullName evidence="2">Alpha/beta hydrolase</fullName>
    </submittedName>
</protein>
<proteinExistence type="predicted"/>
<dbReference type="Pfam" id="PF12697">
    <property type="entry name" value="Abhydrolase_6"/>
    <property type="match status" value="1"/>
</dbReference>
<dbReference type="InterPro" id="IPR050471">
    <property type="entry name" value="AB_hydrolase"/>
</dbReference>